<dbReference type="EMBL" id="JAAYSN010000080">
    <property type="protein sequence ID" value="NLP38735.1"/>
    <property type="molecule type" value="Genomic_DNA"/>
</dbReference>
<accession>A0A7X8MUR1</accession>
<proteinExistence type="predicted"/>
<dbReference type="AlphaFoldDB" id="A0A7X8MUR1"/>
<sequence length="64" mass="6520">MTRRILLPALIGLAALTLVACADEPDPPTPATTEQTVAESAAESAAADSQEFPDILEAKVGCPA</sequence>
<comment type="caution">
    <text evidence="2">The sequence shown here is derived from an EMBL/GenBank/DDBJ whole genome shotgun (WGS) entry which is preliminary data.</text>
</comment>
<organism evidence="2 3">
    <name type="scientific">Corynebacterium pollutisoli</name>
    <dbReference type="NCBI Taxonomy" id="1610489"/>
    <lineage>
        <taxon>Bacteria</taxon>
        <taxon>Bacillati</taxon>
        <taxon>Actinomycetota</taxon>
        <taxon>Actinomycetes</taxon>
        <taxon>Mycobacteriales</taxon>
        <taxon>Corynebacteriaceae</taxon>
        <taxon>Corynebacterium</taxon>
    </lineage>
</organism>
<gene>
    <name evidence="2" type="ORF">GX356_03295</name>
</gene>
<feature type="chain" id="PRO_5031402192" evidence="1">
    <location>
        <begin position="23"/>
        <end position="64"/>
    </location>
</feature>
<feature type="signal peptide" evidence="1">
    <location>
        <begin position="1"/>
        <end position="22"/>
    </location>
</feature>
<protein>
    <submittedName>
        <fullName evidence="2">Uncharacterized protein</fullName>
    </submittedName>
</protein>
<evidence type="ECO:0000256" key="1">
    <source>
        <dbReference type="SAM" id="SignalP"/>
    </source>
</evidence>
<dbReference type="Proteomes" id="UP000568696">
    <property type="component" value="Unassembled WGS sequence"/>
</dbReference>
<evidence type="ECO:0000313" key="3">
    <source>
        <dbReference type="Proteomes" id="UP000568696"/>
    </source>
</evidence>
<reference evidence="2 3" key="1">
    <citation type="journal article" date="2020" name="Biotechnol. Biofuels">
        <title>New insights from the biogas microbiome by comprehensive genome-resolved metagenomics of nearly 1600 species originating from multiple anaerobic digesters.</title>
        <authorList>
            <person name="Campanaro S."/>
            <person name="Treu L."/>
            <person name="Rodriguez-R L.M."/>
            <person name="Kovalovszki A."/>
            <person name="Ziels R.M."/>
            <person name="Maus I."/>
            <person name="Zhu X."/>
            <person name="Kougias P.G."/>
            <person name="Basile A."/>
            <person name="Luo G."/>
            <person name="Schluter A."/>
            <person name="Konstantinidis K.T."/>
            <person name="Angelidaki I."/>
        </authorList>
    </citation>
    <scope>NUCLEOTIDE SEQUENCE [LARGE SCALE GENOMIC DNA]</scope>
    <source>
        <strain evidence="2">AS23ysBPME_344</strain>
    </source>
</reference>
<evidence type="ECO:0000313" key="2">
    <source>
        <dbReference type="EMBL" id="NLP38735.1"/>
    </source>
</evidence>
<keyword evidence="1" id="KW-0732">Signal</keyword>
<name>A0A7X8MUR1_9CORY</name>
<dbReference type="PROSITE" id="PS51257">
    <property type="entry name" value="PROKAR_LIPOPROTEIN"/>
    <property type="match status" value="1"/>
</dbReference>